<dbReference type="GO" id="GO:0006543">
    <property type="term" value="P:L-glutamine catabolic process"/>
    <property type="evidence" value="ECO:0007669"/>
    <property type="project" value="TreeGrafter"/>
</dbReference>
<organism evidence="8 9">
    <name type="scientific">Microbacterium kyungheense</name>
    <dbReference type="NCBI Taxonomy" id="1263636"/>
    <lineage>
        <taxon>Bacteria</taxon>
        <taxon>Bacillati</taxon>
        <taxon>Actinomycetota</taxon>
        <taxon>Actinomycetes</taxon>
        <taxon>Micrococcales</taxon>
        <taxon>Microbacteriaceae</taxon>
        <taxon>Microbacterium</taxon>
    </lineage>
</organism>
<feature type="binding site" evidence="7">
    <location>
        <position position="209"/>
    </location>
    <ligand>
        <name>substrate</name>
    </ligand>
</feature>
<evidence type="ECO:0000313" key="9">
    <source>
        <dbReference type="Proteomes" id="UP000320235"/>
    </source>
</evidence>
<gene>
    <name evidence="7" type="primary">glsA</name>
    <name evidence="8" type="ORF">FB391_2036</name>
</gene>
<sequence length="339" mass="35285">MFEADVLDVAQRSSTGALPPGGSVDAWVRAAHARYAPDDAGTVADYIPVLAHADPAWFGLSVVGVDGRVHQAGDTGIRFTIQSISKAFVFALACEAIGHERVHERIGVNNTGLAFNSVIAVELNGGSPMNPMVNAGAIATTALLPGSDAEERWSAVRDGLSRFAGRDLVLDDEVYRSESGANHRNRAIAQLLHSYGRLDADAEESVDVYTRQCSLAVDAHDLAIMGATLADGGVNPVTGEQVVSAEVCRDTLAVLASCGLYERSGEWLFEIGLPAKSGVSGGIVAVAPGKGAVGAFSPRLDAAGNSVRGQRACAYLSRALGLNLFASARWVPGTTGDAR</sequence>
<dbReference type="PANTHER" id="PTHR12544:SF48">
    <property type="entry name" value="GLUTAMINASE 1"/>
    <property type="match status" value="1"/>
</dbReference>
<protein>
    <recommendedName>
        <fullName evidence="6 7">Glutaminase</fullName>
        <ecNumber evidence="3 7">3.5.1.2</ecNumber>
    </recommendedName>
</protein>
<dbReference type="HAMAP" id="MF_00313">
    <property type="entry name" value="Glutaminase"/>
    <property type="match status" value="1"/>
</dbReference>
<dbReference type="InterPro" id="IPR015868">
    <property type="entry name" value="Glutaminase"/>
</dbReference>
<dbReference type="Proteomes" id="UP000320235">
    <property type="component" value="Unassembled WGS sequence"/>
</dbReference>
<dbReference type="SUPFAM" id="SSF56601">
    <property type="entry name" value="beta-lactamase/transpeptidase-like"/>
    <property type="match status" value="1"/>
</dbReference>
<feature type="binding site" evidence="7">
    <location>
        <position position="261"/>
    </location>
    <ligand>
        <name>substrate</name>
    </ligand>
</feature>
<feature type="binding site" evidence="7">
    <location>
        <position position="279"/>
    </location>
    <ligand>
        <name>substrate</name>
    </ligand>
</feature>
<dbReference type="OrthoDB" id="9788822at2"/>
<dbReference type="PANTHER" id="PTHR12544">
    <property type="entry name" value="GLUTAMINASE"/>
    <property type="match status" value="1"/>
</dbReference>
<evidence type="ECO:0000256" key="1">
    <source>
        <dbReference type="ARBA" id="ARBA00011076"/>
    </source>
</evidence>
<dbReference type="Pfam" id="PF04960">
    <property type="entry name" value="Glutaminase"/>
    <property type="match status" value="1"/>
</dbReference>
<comment type="caution">
    <text evidence="8">The sequence shown here is derived from an EMBL/GenBank/DDBJ whole genome shotgun (WGS) entry which is preliminary data.</text>
</comment>
<name>A0A543F2H1_9MICO</name>
<comment type="subunit">
    <text evidence="2 7">Homotetramer.</text>
</comment>
<dbReference type="NCBIfam" id="NF009020">
    <property type="entry name" value="PRK12356.1"/>
    <property type="match status" value="1"/>
</dbReference>
<accession>A0A543F2H1</accession>
<evidence type="ECO:0000256" key="7">
    <source>
        <dbReference type="HAMAP-Rule" id="MF_00313"/>
    </source>
</evidence>
<evidence type="ECO:0000256" key="4">
    <source>
        <dbReference type="ARBA" id="ARBA00022801"/>
    </source>
</evidence>
<feature type="binding site" evidence="7">
    <location>
        <position position="134"/>
    </location>
    <ligand>
        <name>substrate</name>
    </ligand>
</feature>
<feature type="binding site" evidence="7">
    <location>
        <position position="178"/>
    </location>
    <ligand>
        <name>substrate</name>
    </ligand>
</feature>
<dbReference type="AlphaFoldDB" id="A0A543F2H1"/>
<proteinExistence type="inferred from homology"/>
<keyword evidence="9" id="KW-1185">Reference proteome</keyword>
<dbReference type="NCBIfam" id="TIGR03814">
    <property type="entry name" value="Gln_ase"/>
    <property type="match status" value="1"/>
</dbReference>
<dbReference type="GO" id="GO:0004359">
    <property type="term" value="F:glutaminase activity"/>
    <property type="evidence" value="ECO:0007669"/>
    <property type="project" value="UniProtKB-UniRule"/>
</dbReference>
<evidence type="ECO:0000313" key="8">
    <source>
        <dbReference type="EMBL" id="TQM27995.1"/>
    </source>
</evidence>
<comment type="similarity">
    <text evidence="1 7">Belongs to the glutaminase family.</text>
</comment>
<dbReference type="FunFam" id="3.40.710.10:FF:000005">
    <property type="entry name" value="Glutaminase"/>
    <property type="match status" value="1"/>
</dbReference>
<evidence type="ECO:0000256" key="2">
    <source>
        <dbReference type="ARBA" id="ARBA00011881"/>
    </source>
</evidence>
<keyword evidence="7" id="KW-0007">Acetylation</keyword>
<feature type="binding site" evidence="7">
    <location>
        <position position="83"/>
    </location>
    <ligand>
        <name>substrate</name>
    </ligand>
</feature>
<dbReference type="Gene3D" id="3.40.710.10">
    <property type="entry name" value="DD-peptidase/beta-lactamase superfamily"/>
    <property type="match status" value="1"/>
</dbReference>
<dbReference type="RefSeq" id="WP_141894277.1">
    <property type="nucleotide sequence ID" value="NZ_BAABLH010000005.1"/>
</dbReference>
<dbReference type="InterPro" id="IPR012338">
    <property type="entry name" value="Beta-lactam/transpept-like"/>
</dbReference>
<evidence type="ECO:0000256" key="3">
    <source>
        <dbReference type="ARBA" id="ARBA00012918"/>
    </source>
</evidence>
<dbReference type="EC" id="3.5.1.2" evidence="3 7"/>
<comment type="catalytic activity">
    <reaction evidence="5 7">
        <text>L-glutamine + H2O = L-glutamate + NH4(+)</text>
        <dbReference type="Rhea" id="RHEA:15889"/>
        <dbReference type="ChEBI" id="CHEBI:15377"/>
        <dbReference type="ChEBI" id="CHEBI:28938"/>
        <dbReference type="ChEBI" id="CHEBI:29985"/>
        <dbReference type="ChEBI" id="CHEBI:58359"/>
        <dbReference type="EC" id="3.5.1.2"/>
    </reaction>
</comment>
<keyword evidence="4 7" id="KW-0378">Hydrolase</keyword>
<dbReference type="EMBL" id="VFPE01000002">
    <property type="protein sequence ID" value="TQM27995.1"/>
    <property type="molecule type" value="Genomic_DNA"/>
</dbReference>
<feature type="binding site" evidence="7">
    <location>
        <position position="185"/>
    </location>
    <ligand>
        <name>substrate</name>
    </ligand>
</feature>
<reference evidence="8 9" key="1">
    <citation type="submission" date="2019-06" db="EMBL/GenBank/DDBJ databases">
        <title>Sequencing the genomes of 1000 actinobacteria strains.</title>
        <authorList>
            <person name="Klenk H.-P."/>
        </authorList>
    </citation>
    <scope>NUCLEOTIDE SEQUENCE [LARGE SCALE GENOMIC DNA]</scope>
    <source>
        <strain evidence="8 9">DSM 105492</strain>
    </source>
</reference>
<dbReference type="GO" id="GO:0006537">
    <property type="term" value="P:glutamate biosynthetic process"/>
    <property type="evidence" value="ECO:0007669"/>
    <property type="project" value="TreeGrafter"/>
</dbReference>
<evidence type="ECO:0000256" key="6">
    <source>
        <dbReference type="ARBA" id="ARBA00070405"/>
    </source>
</evidence>
<evidence type="ECO:0000256" key="5">
    <source>
        <dbReference type="ARBA" id="ARBA00049534"/>
    </source>
</evidence>